<evidence type="ECO:0000313" key="2">
    <source>
        <dbReference type="Proteomes" id="UP000499080"/>
    </source>
</evidence>
<comment type="caution">
    <text evidence="1">The sequence shown here is derived from an EMBL/GenBank/DDBJ whole genome shotgun (WGS) entry which is preliminary data.</text>
</comment>
<reference evidence="1 2" key="1">
    <citation type="journal article" date="2019" name="Sci. Rep.">
        <title>Orb-weaving spider Araneus ventricosus genome elucidates the spidroin gene catalogue.</title>
        <authorList>
            <person name="Kono N."/>
            <person name="Nakamura H."/>
            <person name="Ohtoshi R."/>
            <person name="Moran D.A.P."/>
            <person name="Shinohara A."/>
            <person name="Yoshida Y."/>
            <person name="Fujiwara M."/>
            <person name="Mori M."/>
            <person name="Tomita M."/>
            <person name="Arakawa K."/>
        </authorList>
    </citation>
    <scope>NUCLEOTIDE SEQUENCE [LARGE SCALE GENOMIC DNA]</scope>
</reference>
<name>A0A4Y2H697_ARAVE</name>
<proteinExistence type="predicted"/>
<dbReference type="AlphaFoldDB" id="A0A4Y2H697"/>
<dbReference type="Proteomes" id="UP000499080">
    <property type="component" value="Unassembled WGS sequence"/>
</dbReference>
<keyword evidence="2" id="KW-1185">Reference proteome</keyword>
<evidence type="ECO:0000313" key="1">
    <source>
        <dbReference type="EMBL" id="GBM60436.1"/>
    </source>
</evidence>
<dbReference type="EMBL" id="BGPR01001723">
    <property type="protein sequence ID" value="GBM60436.1"/>
    <property type="molecule type" value="Genomic_DNA"/>
</dbReference>
<accession>A0A4Y2H697</accession>
<gene>
    <name evidence="1" type="ORF">AVEN_787_1</name>
</gene>
<protein>
    <submittedName>
        <fullName evidence="1">Uncharacterized protein</fullName>
    </submittedName>
</protein>
<sequence>MMRTTPDWQATPAGELLTTTYDFTPCTADLQWYRVFGQEPSDLDAETLPLGHPHTLTTIHISESFPITLHTIVDNAFLNE</sequence>
<organism evidence="1 2">
    <name type="scientific">Araneus ventricosus</name>
    <name type="common">Orbweaver spider</name>
    <name type="synonym">Epeira ventricosa</name>
    <dbReference type="NCBI Taxonomy" id="182803"/>
    <lineage>
        <taxon>Eukaryota</taxon>
        <taxon>Metazoa</taxon>
        <taxon>Ecdysozoa</taxon>
        <taxon>Arthropoda</taxon>
        <taxon>Chelicerata</taxon>
        <taxon>Arachnida</taxon>
        <taxon>Araneae</taxon>
        <taxon>Araneomorphae</taxon>
        <taxon>Entelegynae</taxon>
        <taxon>Araneoidea</taxon>
        <taxon>Araneidae</taxon>
        <taxon>Araneus</taxon>
    </lineage>
</organism>